<evidence type="ECO:0000256" key="3">
    <source>
        <dbReference type="SAM" id="MobiDB-lite"/>
    </source>
</evidence>
<dbReference type="Proteomes" id="UP000274097">
    <property type="component" value="Unassembled WGS sequence"/>
</dbReference>
<keyword evidence="1" id="KW-0732">Signal</keyword>
<evidence type="ECO:0000256" key="2">
    <source>
        <dbReference type="ARBA" id="ARBA00022801"/>
    </source>
</evidence>
<comment type="caution">
    <text evidence="4">The sequence shown here is derived from an EMBL/GenBank/DDBJ whole genome shotgun (WGS) entry which is preliminary data.</text>
</comment>
<dbReference type="PANTHER" id="PTHR43037:SF1">
    <property type="entry name" value="BLL1128 PROTEIN"/>
    <property type="match status" value="1"/>
</dbReference>
<dbReference type="GO" id="GO:0016787">
    <property type="term" value="F:hydrolase activity"/>
    <property type="evidence" value="ECO:0007669"/>
    <property type="project" value="UniProtKB-KW"/>
</dbReference>
<dbReference type="InterPro" id="IPR029058">
    <property type="entry name" value="AB_hydrolase_fold"/>
</dbReference>
<dbReference type="GO" id="GO:0005576">
    <property type="term" value="C:extracellular region"/>
    <property type="evidence" value="ECO:0007669"/>
    <property type="project" value="InterPro"/>
</dbReference>
<keyword evidence="6" id="KW-1185">Reference proteome</keyword>
<dbReference type="OrthoDB" id="9767239at2"/>
<dbReference type="PANTHER" id="PTHR43037">
    <property type="entry name" value="UNNAMED PRODUCT-RELATED"/>
    <property type="match status" value="1"/>
</dbReference>
<dbReference type="InterPro" id="IPR050955">
    <property type="entry name" value="Plant_Biomass_Hydrol_Est"/>
</dbReference>
<reference evidence="4 7" key="1">
    <citation type="submission" date="2018-09" db="EMBL/GenBank/DDBJ databases">
        <title>Roseomonas sp. nov., isolated from feces of Tibetan antelopes in the Qinghai-Tibet plateau, China.</title>
        <authorList>
            <person name="Tian Z."/>
        </authorList>
    </citation>
    <scope>NUCLEOTIDE SEQUENCE [LARGE SCALE GENOMIC DNA]</scope>
    <source>
        <strain evidence="5 6">Z23</strain>
        <strain evidence="4 7">Z24</strain>
    </source>
</reference>
<dbReference type="Pfam" id="PF10503">
    <property type="entry name" value="Esterase_PHB"/>
    <property type="match status" value="1"/>
</dbReference>
<dbReference type="EMBL" id="RFLX01000002">
    <property type="protein sequence ID" value="RMI26364.1"/>
    <property type="molecule type" value="Genomic_DNA"/>
</dbReference>
<feature type="compositionally biased region" description="Pro residues" evidence="3">
    <location>
        <begin position="45"/>
        <end position="54"/>
    </location>
</feature>
<dbReference type="RefSeq" id="WP_120638543.1">
    <property type="nucleotide sequence ID" value="NZ_RAQU01000062.1"/>
</dbReference>
<dbReference type="NCBIfam" id="TIGR01840">
    <property type="entry name" value="esterase_phb"/>
    <property type="match status" value="1"/>
</dbReference>
<accession>A0A3A9JJU2</accession>
<dbReference type="Gene3D" id="3.40.50.1820">
    <property type="entry name" value="alpha/beta hydrolase"/>
    <property type="match status" value="1"/>
</dbReference>
<feature type="region of interest" description="Disordered" evidence="3">
    <location>
        <begin position="36"/>
        <end position="86"/>
    </location>
</feature>
<proteinExistence type="predicted"/>
<evidence type="ECO:0000313" key="7">
    <source>
        <dbReference type="Proteomes" id="UP000278036"/>
    </source>
</evidence>
<organism evidence="4 7">
    <name type="scientific">Teichococcus wenyumeiae</name>
    <dbReference type="NCBI Taxonomy" id="2478470"/>
    <lineage>
        <taxon>Bacteria</taxon>
        <taxon>Pseudomonadati</taxon>
        <taxon>Pseudomonadota</taxon>
        <taxon>Alphaproteobacteria</taxon>
        <taxon>Acetobacterales</taxon>
        <taxon>Roseomonadaceae</taxon>
        <taxon>Roseomonas</taxon>
    </lineage>
</organism>
<sequence>MNASLLPDMLEATRLTRAGRLTEAMVLLRQRLGGNAPATTAAGPVPQPGLPRLPAPQASPDATARPKARWAPSHPRPAWGLKPGTRPELPLPAGAQFLEASFSGAAGRCTYKLYIPSQMATPAPLVVMLHGCTQSPDDFAAGTRMNALAEEHGFLVAYPAQTPAANAQKCWNWFRPGDQSREQGEPALIAGITRQVMREQPVDPNRVYVAGLSAGGAAAAIMASAYPDLYAAAGVHSGLACGAARDLPSALSAMRQGAAGRMAQARGAVPTIVFHADRDTTVHPRNGDQVIAQSDLGGLSQEVQQGQVPGGHAYRRTIHRDSQGRAVLEQWLVHGGGHAWSGGSSAGSYTDPLGPDASAEMLRFFLEHPRAGSSAA</sequence>
<gene>
    <name evidence="4" type="ORF">D6Z83_11970</name>
    <name evidence="5" type="ORF">EBE87_03510</name>
</gene>
<dbReference type="AlphaFoldDB" id="A0A3A9JJU2"/>
<name>A0A3A9JJU2_9PROT</name>
<evidence type="ECO:0000313" key="4">
    <source>
        <dbReference type="EMBL" id="RKK03954.1"/>
    </source>
</evidence>
<dbReference type="SUPFAM" id="SSF53474">
    <property type="entry name" value="alpha/beta-Hydrolases"/>
    <property type="match status" value="1"/>
</dbReference>
<protein>
    <submittedName>
        <fullName evidence="4">Esterase</fullName>
    </submittedName>
</protein>
<dbReference type="EMBL" id="RAQU01000062">
    <property type="protein sequence ID" value="RKK03954.1"/>
    <property type="molecule type" value="Genomic_DNA"/>
</dbReference>
<evidence type="ECO:0000313" key="6">
    <source>
        <dbReference type="Proteomes" id="UP000274097"/>
    </source>
</evidence>
<evidence type="ECO:0000313" key="5">
    <source>
        <dbReference type="EMBL" id="RMI26364.1"/>
    </source>
</evidence>
<dbReference type="Proteomes" id="UP000278036">
    <property type="component" value="Unassembled WGS sequence"/>
</dbReference>
<evidence type="ECO:0000256" key="1">
    <source>
        <dbReference type="ARBA" id="ARBA00022729"/>
    </source>
</evidence>
<keyword evidence="2" id="KW-0378">Hydrolase</keyword>
<dbReference type="InParanoid" id="A0A3A9JJU2"/>
<dbReference type="InterPro" id="IPR010126">
    <property type="entry name" value="Esterase_phb"/>
</dbReference>